<dbReference type="Pfam" id="PF00990">
    <property type="entry name" value="GGDEF"/>
    <property type="match status" value="1"/>
</dbReference>
<dbReference type="PROSITE" id="PS50887">
    <property type="entry name" value="GGDEF"/>
    <property type="match status" value="1"/>
</dbReference>
<evidence type="ECO:0000259" key="2">
    <source>
        <dbReference type="PROSITE" id="PS50887"/>
    </source>
</evidence>
<gene>
    <name evidence="3" type="ORF">Apa02nite_085730</name>
</gene>
<dbReference type="Proteomes" id="UP000624709">
    <property type="component" value="Unassembled WGS sequence"/>
</dbReference>
<feature type="transmembrane region" description="Helical" evidence="1">
    <location>
        <begin position="283"/>
        <end position="302"/>
    </location>
</feature>
<dbReference type="SMART" id="SM00267">
    <property type="entry name" value="GGDEF"/>
    <property type="match status" value="1"/>
</dbReference>
<proteinExistence type="predicted"/>
<keyword evidence="1" id="KW-0472">Membrane</keyword>
<keyword evidence="1" id="KW-1133">Transmembrane helix</keyword>
<feature type="domain" description="GGDEF" evidence="2">
    <location>
        <begin position="353"/>
        <end position="475"/>
    </location>
</feature>
<organism evidence="3 4">
    <name type="scientific">Actinoplanes palleronii</name>
    <dbReference type="NCBI Taxonomy" id="113570"/>
    <lineage>
        <taxon>Bacteria</taxon>
        <taxon>Bacillati</taxon>
        <taxon>Actinomycetota</taxon>
        <taxon>Actinomycetes</taxon>
        <taxon>Micromonosporales</taxon>
        <taxon>Micromonosporaceae</taxon>
        <taxon>Actinoplanes</taxon>
    </lineage>
</organism>
<dbReference type="InterPro" id="IPR000160">
    <property type="entry name" value="GGDEF_dom"/>
</dbReference>
<feature type="transmembrane region" description="Helical" evidence="1">
    <location>
        <begin position="186"/>
        <end position="207"/>
    </location>
</feature>
<dbReference type="SUPFAM" id="SSF55073">
    <property type="entry name" value="Nucleotide cyclase"/>
    <property type="match status" value="1"/>
</dbReference>
<dbReference type="PANTHER" id="PTHR45138:SF24">
    <property type="entry name" value="DIGUANYLATE CYCLASE DGCC-RELATED"/>
    <property type="match status" value="1"/>
</dbReference>
<dbReference type="NCBIfam" id="TIGR00254">
    <property type="entry name" value="GGDEF"/>
    <property type="match status" value="1"/>
</dbReference>
<dbReference type="InterPro" id="IPR043128">
    <property type="entry name" value="Rev_trsase/Diguanyl_cyclase"/>
</dbReference>
<dbReference type="CDD" id="cd01949">
    <property type="entry name" value="GGDEF"/>
    <property type="match status" value="1"/>
</dbReference>
<evidence type="ECO:0000256" key="1">
    <source>
        <dbReference type="SAM" id="Phobius"/>
    </source>
</evidence>
<feature type="transmembrane region" description="Helical" evidence="1">
    <location>
        <begin position="219"/>
        <end position="238"/>
    </location>
</feature>
<dbReference type="InterPro" id="IPR029787">
    <property type="entry name" value="Nucleotide_cyclase"/>
</dbReference>
<feature type="transmembrane region" description="Helical" evidence="1">
    <location>
        <begin position="153"/>
        <end position="174"/>
    </location>
</feature>
<keyword evidence="1" id="KW-0812">Transmembrane</keyword>
<reference evidence="3 4" key="1">
    <citation type="submission" date="2021-01" db="EMBL/GenBank/DDBJ databases">
        <title>Whole genome shotgun sequence of Actinoplanes palleronii NBRC 14916.</title>
        <authorList>
            <person name="Komaki H."/>
            <person name="Tamura T."/>
        </authorList>
    </citation>
    <scope>NUCLEOTIDE SEQUENCE [LARGE SCALE GENOMIC DNA]</scope>
    <source>
        <strain evidence="3 4">NBRC 14916</strain>
    </source>
</reference>
<dbReference type="Gene3D" id="3.30.70.270">
    <property type="match status" value="1"/>
</dbReference>
<name>A0ABQ4BP71_9ACTN</name>
<feature type="transmembrane region" description="Helical" evidence="1">
    <location>
        <begin position="95"/>
        <end position="111"/>
    </location>
</feature>
<comment type="caution">
    <text evidence="3">The sequence shown here is derived from an EMBL/GenBank/DDBJ whole genome shotgun (WGS) entry which is preliminary data.</text>
</comment>
<dbReference type="InterPro" id="IPR050469">
    <property type="entry name" value="Diguanylate_Cyclase"/>
</dbReference>
<keyword evidence="4" id="KW-1185">Reference proteome</keyword>
<evidence type="ECO:0000313" key="3">
    <source>
        <dbReference type="EMBL" id="GIE72465.1"/>
    </source>
</evidence>
<feature type="transmembrane region" description="Helical" evidence="1">
    <location>
        <begin position="123"/>
        <end position="141"/>
    </location>
</feature>
<feature type="transmembrane region" description="Helical" evidence="1">
    <location>
        <begin position="259"/>
        <end position="277"/>
    </location>
</feature>
<feature type="transmembrane region" description="Helical" evidence="1">
    <location>
        <begin position="32"/>
        <end position="49"/>
    </location>
</feature>
<dbReference type="EMBL" id="BOMS01000146">
    <property type="protein sequence ID" value="GIE72465.1"/>
    <property type="molecule type" value="Genomic_DNA"/>
</dbReference>
<accession>A0ABQ4BP71</accession>
<dbReference type="PANTHER" id="PTHR45138">
    <property type="entry name" value="REGULATORY COMPONENTS OF SENSORY TRANSDUCTION SYSTEM"/>
    <property type="match status" value="1"/>
</dbReference>
<feature type="transmembrane region" description="Helical" evidence="1">
    <location>
        <begin position="61"/>
        <end position="83"/>
    </location>
</feature>
<protein>
    <recommendedName>
        <fullName evidence="2">GGDEF domain-containing protein</fullName>
    </recommendedName>
</protein>
<dbReference type="RefSeq" id="WP_203830179.1">
    <property type="nucleotide sequence ID" value="NZ_BAAATY010000051.1"/>
</dbReference>
<evidence type="ECO:0000313" key="4">
    <source>
        <dbReference type="Proteomes" id="UP000624709"/>
    </source>
</evidence>
<sequence length="480" mass="51943">MASQLMRFHMMIAALAVFGFLAVPDGSTLQVIWQVGCGWYAAAIIIAGIRRRRPAMPVTWWLVALGIAGNAGGILVEYVLAHIQTDPGFPSVADVAYLSLYPAVATGLLLLIRRRTARDWSSLVDATTLTTGMSLLAWVFMVKPAASDPSIGLLGHIVSVAYPVGDVVLLAMTVRLMLSGGTRNTSFRLTCAALVCFLTGDATWAVINQMVWEPGPMAHKILADVFLAGYLVFAAAAVHPDVRSLARTVAPRPVRISRGLLVVLTVTSLIGPALLLLQALRHQVTDALAIAIGCISVFLLVLTRMSQLLTQLDLQTEKVRELAVTDELTGLPNRRSWNTELPRTMEQARRTGNPLTVALIDIDHFKNFNDTYGHPAGDRLLKEATAAWQHELRTVDHLARFGGEEFVLALPDATTAQARAIVDRMRLATPLGQTFSAGIAGWDRAETSDELTARADTALYQAKNAGRNQIAEAAQEPVTT</sequence>